<dbReference type="RefSeq" id="WP_146510182.1">
    <property type="nucleotide sequence ID" value="NZ_SIHI01000002.1"/>
</dbReference>
<comment type="caution">
    <text evidence="2">The sequence shown here is derived from an EMBL/GenBank/DDBJ whole genome shotgun (WGS) entry which is preliminary data.</text>
</comment>
<protein>
    <submittedName>
        <fullName evidence="2">Uncharacterized protein</fullName>
    </submittedName>
</protein>
<gene>
    <name evidence="2" type="ORF">KOR42_26630</name>
</gene>
<evidence type="ECO:0000256" key="1">
    <source>
        <dbReference type="SAM" id="MobiDB-lite"/>
    </source>
</evidence>
<accession>A0A5C5X0X0</accession>
<dbReference type="AlphaFoldDB" id="A0A5C5X0X0"/>
<name>A0A5C5X0X0_9PLAN</name>
<proteinExistence type="predicted"/>
<organism evidence="2 3">
    <name type="scientific">Thalassoglobus neptunius</name>
    <dbReference type="NCBI Taxonomy" id="1938619"/>
    <lineage>
        <taxon>Bacteria</taxon>
        <taxon>Pseudomonadati</taxon>
        <taxon>Planctomycetota</taxon>
        <taxon>Planctomycetia</taxon>
        <taxon>Planctomycetales</taxon>
        <taxon>Planctomycetaceae</taxon>
        <taxon>Thalassoglobus</taxon>
    </lineage>
</organism>
<keyword evidence="3" id="KW-1185">Reference proteome</keyword>
<evidence type="ECO:0000313" key="2">
    <source>
        <dbReference type="EMBL" id="TWT55852.1"/>
    </source>
</evidence>
<reference evidence="2 3" key="1">
    <citation type="submission" date="2019-02" db="EMBL/GenBank/DDBJ databases">
        <title>Deep-cultivation of Planctomycetes and their phenomic and genomic characterization uncovers novel biology.</title>
        <authorList>
            <person name="Wiegand S."/>
            <person name="Jogler M."/>
            <person name="Boedeker C."/>
            <person name="Pinto D."/>
            <person name="Vollmers J."/>
            <person name="Rivas-Marin E."/>
            <person name="Kohn T."/>
            <person name="Peeters S.H."/>
            <person name="Heuer A."/>
            <person name="Rast P."/>
            <person name="Oberbeckmann S."/>
            <person name="Bunk B."/>
            <person name="Jeske O."/>
            <person name="Meyerdierks A."/>
            <person name="Storesund J.E."/>
            <person name="Kallscheuer N."/>
            <person name="Luecker S."/>
            <person name="Lage O.M."/>
            <person name="Pohl T."/>
            <person name="Merkel B.J."/>
            <person name="Hornburger P."/>
            <person name="Mueller R.-W."/>
            <person name="Bruemmer F."/>
            <person name="Labrenz M."/>
            <person name="Spormann A.M."/>
            <person name="Op Den Camp H."/>
            <person name="Overmann J."/>
            <person name="Amann R."/>
            <person name="Jetten M.S.M."/>
            <person name="Mascher T."/>
            <person name="Medema M.H."/>
            <person name="Devos D.P."/>
            <person name="Kaster A.-K."/>
            <person name="Ovreas L."/>
            <person name="Rohde M."/>
            <person name="Galperin M.Y."/>
            <person name="Jogler C."/>
        </authorList>
    </citation>
    <scope>NUCLEOTIDE SEQUENCE [LARGE SCALE GENOMIC DNA]</scope>
    <source>
        <strain evidence="2 3">KOR42</strain>
    </source>
</reference>
<dbReference type="EMBL" id="SIHI01000002">
    <property type="protein sequence ID" value="TWT55852.1"/>
    <property type="molecule type" value="Genomic_DNA"/>
</dbReference>
<dbReference type="Proteomes" id="UP000317243">
    <property type="component" value="Unassembled WGS sequence"/>
</dbReference>
<evidence type="ECO:0000313" key="3">
    <source>
        <dbReference type="Proteomes" id="UP000317243"/>
    </source>
</evidence>
<feature type="region of interest" description="Disordered" evidence="1">
    <location>
        <begin position="46"/>
        <end position="73"/>
    </location>
</feature>
<sequence length="94" mass="10314">MKTLYLPVFWCGFSLSVSALYLSSEKLSLGQDGTRPPVLMQIDPSIQLQQPSVPPPTSDDTLKPIPSLPPANTEDLQWQQKVDSFISAAQEALN</sequence>